<dbReference type="OrthoDB" id="9790662at2"/>
<dbReference type="PROSITE" id="PS51671">
    <property type="entry name" value="ACT"/>
    <property type="match status" value="1"/>
</dbReference>
<dbReference type="AlphaFoldDB" id="A0A4R1S329"/>
<evidence type="ECO:0000313" key="2">
    <source>
        <dbReference type="EMBL" id="TCL73324.1"/>
    </source>
</evidence>
<dbReference type="EMBL" id="SLUN01000005">
    <property type="protein sequence ID" value="TCL73324.1"/>
    <property type="molecule type" value="Genomic_DNA"/>
</dbReference>
<dbReference type="SUPFAM" id="SSF55021">
    <property type="entry name" value="ACT-like"/>
    <property type="match status" value="2"/>
</dbReference>
<dbReference type="InterPro" id="IPR045865">
    <property type="entry name" value="ACT-like_dom_sf"/>
</dbReference>
<feature type="domain" description="ACT" evidence="1">
    <location>
        <begin position="71"/>
        <end position="143"/>
    </location>
</feature>
<accession>A0A4R1S329</accession>
<evidence type="ECO:0000313" key="3">
    <source>
        <dbReference type="Proteomes" id="UP000295008"/>
    </source>
</evidence>
<dbReference type="InterPro" id="IPR002912">
    <property type="entry name" value="ACT_dom"/>
</dbReference>
<dbReference type="PANTHER" id="PTHR40099">
    <property type="entry name" value="ACETOLACTATE SYNTHASE, SMALL SUBUNIT"/>
    <property type="match status" value="1"/>
</dbReference>
<dbReference type="InterPro" id="IPR045739">
    <property type="entry name" value="ACT_dom_pair"/>
</dbReference>
<dbReference type="CDD" id="cd04908">
    <property type="entry name" value="ACT_Bt0572_1"/>
    <property type="match status" value="1"/>
</dbReference>
<reference evidence="2 3" key="1">
    <citation type="submission" date="2019-03" db="EMBL/GenBank/DDBJ databases">
        <title>Genomic Encyclopedia of Type Strains, Phase IV (KMG-IV): sequencing the most valuable type-strain genomes for metagenomic binning, comparative biology and taxonomic classification.</title>
        <authorList>
            <person name="Goeker M."/>
        </authorList>
    </citation>
    <scope>NUCLEOTIDE SEQUENCE [LARGE SCALE GENOMIC DNA]</scope>
    <source>
        <strain evidence="2 3">LX-B</strain>
    </source>
</reference>
<keyword evidence="3" id="KW-1185">Reference proteome</keyword>
<dbReference type="PANTHER" id="PTHR40099:SF1">
    <property type="entry name" value="ACETOLACTATE SYNTHASE, SMALL SUBUNIT"/>
    <property type="match status" value="1"/>
</dbReference>
<gene>
    <name evidence="2" type="ORF">EDC14_1005187</name>
</gene>
<dbReference type="CDD" id="cd04882">
    <property type="entry name" value="ACT_Bt0572_2"/>
    <property type="match status" value="1"/>
</dbReference>
<organism evidence="2 3">
    <name type="scientific">Hydrogenispora ethanolica</name>
    <dbReference type="NCBI Taxonomy" id="1082276"/>
    <lineage>
        <taxon>Bacteria</taxon>
        <taxon>Bacillati</taxon>
        <taxon>Bacillota</taxon>
        <taxon>Hydrogenispora</taxon>
    </lineage>
</organism>
<protein>
    <recommendedName>
        <fullName evidence="1">ACT domain-containing protein</fullName>
    </recommendedName>
</protein>
<sequence length="143" mass="15852">MKVKQISIFLENQSGRLARVTKTLGDHHINIRALSIADTTDFGILRLIVSDPEKAWGVLKEQGYTVSATEIIAVQVPDHPGGLAEILQVLDDCGINIEYMYAFVGRSGNDAVVVFRVENIDRAIELLQQKDVKLLCGKEVYNV</sequence>
<proteinExistence type="predicted"/>
<dbReference type="Pfam" id="PF19571">
    <property type="entry name" value="ACT_8"/>
    <property type="match status" value="1"/>
</dbReference>
<comment type="caution">
    <text evidence="2">The sequence shown here is derived from an EMBL/GenBank/DDBJ whole genome shotgun (WGS) entry which is preliminary data.</text>
</comment>
<dbReference type="Proteomes" id="UP000295008">
    <property type="component" value="Unassembled WGS sequence"/>
</dbReference>
<evidence type="ECO:0000259" key="1">
    <source>
        <dbReference type="PROSITE" id="PS51671"/>
    </source>
</evidence>
<dbReference type="RefSeq" id="WP_132013468.1">
    <property type="nucleotide sequence ID" value="NZ_SLUN01000005.1"/>
</dbReference>
<dbReference type="Gene3D" id="3.30.2130.10">
    <property type="entry name" value="VC0802-like"/>
    <property type="match status" value="1"/>
</dbReference>
<name>A0A4R1S329_HYDET</name>